<dbReference type="Pfam" id="PF00644">
    <property type="entry name" value="PARP"/>
    <property type="match status" value="1"/>
</dbReference>
<organism evidence="21 22">
    <name type="scientific">Lithohypha guttulata</name>
    <dbReference type="NCBI Taxonomy" id="1690604"/>
    <lineage>
        <taxon>Eukaryota</taxon>
        <taxon>Fungi</taxon>
        <taxon>Dikarya</taxon>
        <taxon>Ascomycota</taxon>
        <taxon>Pezizomycotina</taxon>
        <taxon>Eurotiomycetes</taxon>
        <taxon>Chaetothyriomycetidae</taxon>
        <taxon>Chaetothyriales</taxon>
        <taxon>Trichomeriaceae</taxon>
        <taxon>Lithohypha</taxon>
    </lineage>
</organism>
<dbReference type="Gene3D" id="1.20.142.10">
    <property type="entry name" value="Poly(ADP-ribose) polymerase, regulatory domain"/>
    <property type="match status" value="1"/>
</dbReference>
<keyword evidence="3 15" id="KW-0808">Transferase</keyword>
<dbReference type="Pfam" id="PF05406">
    <property type="entry name" value="WGR"/>
    <property type="match status" value="1"/>
</dbReference>
<keyword evidence="8" id="KW-0863">Zinc-finger</keyword>
<gene>
    <name evidence="21" type="ORF">LTR05_006902</name>
</gene>
<dbReference type="InterPro" id="IPR001357">
    <property type="entry name" value="BRCT_dom"/>
</dbReference>
<evidence type="ECO:0000256" key="3">
    <source>
        <dbReference type="ARBA" id="ARBA00022679"/>
    </source>
</evidence>
<dbReference type="FunFam" id="2.20.140.10:FF:000001">
    <property type="entry name" value="Poly [ADP-ribose] polymerase"/>
    <property type="match status" value="1"/>
</dbReference>
<keyword evidence="7" id="KW-0013">ADP-ribosylation</keyword>
<feature type="compositionally biased region" description="Polar residues" evidence="16">
    <location>
        <begin position="127"/>
        <end position="136"/>
    </location>
</feature>
<dbReference type="Pfam" id="PF02877">
    <property type="entry name" value="PARP_reg"/>
    <property type="match status" value="1"/>
</dbReference>
<evidence type="ECO:0000256" key="10">
    <source>
        <dbReference type="ARBA" id="ARBA00023027"/>
    </source>
</evidence>
<dbReference type="PROSITE" id="PS50172">
    <property type="entry name" value="BRCT"/>
    <property type="match status" value="1"/>
</dbReference>
<dbReference type="SUPFAM" id="SSF56399">
    <property type="entry name" value="ADP-ribosylation"/>
    <property type="match status" value="1"/>
</dbReference>
<dbReference type="EC" id="2.4.2.-" evidence="15"/>
<dbReference type="GO" id="GO:0003950">
    <property type="term" value="F:NAD+ poly-ADP-ribosyltransferase activity"/>
    <property type="evidence" value="ECO:0007669"/>
    <property type="project" value="UniProtKB-UniRule"/>
</dbReference>
<dbReference type="GO" id="GO:0005730">
    <property type="term" value="C:nucleolus"/>
    <property type="evidence" value="ECO:0007669"/>
    <property type="project" value="TreeGrafter"/>
</dbReference>
<evidence type="ECO:0000256" key="7">
    <source>
        <dbReference type="ARBA" id="ARBA00022765"/>
    </source>
</evidence>
<dbReference type="Proteomes" id="UP001309876">
    <property type="component" value="Unassembled WGS sequence"/>
</dbReference>
<feature type="region of interest" description="Disordered" evidence="16">
    <location>
        <begin position="296"/>
        <end position="329"/>
    </location>
</feature>
<evidence type="ECO:0000313" key="22">
    <source>
        <dbReference type="Proteomes" id="UP001309876"/>
    </source>
</evidence>
<evidence type="ECO:0000259" key="19">
    <source>
        <dbReference type="PROSITE" id="PS51060"/>
    </source>
</evidence>
<keyword evidence="5" id="KW-0479">Metal-binding</keyword>
<evidence type="ECO:0000256" key="8">
    <source>
        <dbReference type="ARBA" id="ARBA00022771"/>
    </source>
</evidence>
<dbReference type="SUPFAM" id="SSF47587">
    <property type="entry name" value="Domain of poly(ADP-ribose) polymerase"/>
    <property type="match status" value="1"/>
</dbReference>
<comment type="subcellular location">
    <subcellularLocation>
        <location evidence="1">Nucleus</location>
    </subcellularLocation>
</comment>
<keyword evidence="22" id="KW-1185">Reference proteome</keyword>
<dbReference type="GO" id="GO:0070212">
    <property type="term" value="P:protein poly-ADP-ribosylation"/>
    <property type="evidence" value="ECO:0007669"/>
    <property type="project" value="TreeGrafter"/>
</dbReference>
<evidence type="ECO:0000256" key="2">
    <source>
        <dbReference type="ARBA" id="ARBA00022676"/>
    </source>
</evidence>
<feature type="domain" description="PARP catalytic" evidence="18">
    <location>
        <begin position="456"/>
        <end position="720"/>
    </location>
</feature>
<dbReference type="InterPro" id="IPR008893">
    <property type="entry name" value="WGR_domain"/>
</dbReference>
<dbReference type="GO" id="GO:0003677">
    <property type="term" value="F:DNA binding"/>
    <property type="evidence" value="ECO:0007669"/>
    <property type="project" value="UniProtKB-KW"/>
</dbReference>
<dbReference type="InterPro" id="IPR036420">
    <property type="entry name" value="BRCT_dom_sf"/>
</dbReference>
<evidence type="ECO:0000259" key="17">
    <source>
        <dbReference type="PROSITE" id="PS50172"/>
    </source>
</evidence>
<comment type="similarity">
    <text evidence="13">Belongs to the ARTD/PARP family.</text>
</comment>
<dbReference type="InterPro" id="IPR012317">
    <property type="entry name" value="Poly(ADP-ribose)pol_cat_dom"/>
</dbReference>
<feature type="compositionally biased region" description="Acidic residues" evidence="16">
    <location>
        <begin position="297"/>
        <end position="307"/>
    </location>
</feature>
<evidence type="ECO:0000256" key="9">
    <source>
        <dbReference type="ARBA" id="ARBA00022833"/>
    </source>
</evidence>
<dbReference type="Gene3D" id="3.40.50.10190">
    <property type="entry name" value="BRCT domain"/>
    <property type="match status" value="1"/>
</dbReference>
<dbReference type="InterPro" id="IPR050800">
    <property type="entry name" value="ARTD/PARP"/>
</dbReference>
<evidence type="ECO:0000256" key="6">
    <source>
        <dbReference type="ARBA" id="ARBA00022737"/>
    </source>
</evidence>
<dbReference type="SUPFAM" id="SSF142921">
    <property type="entry name" value="WGR domain-like"/>
    <property type="match status" value="1"/>
</dbReference>
<feature type="compositionally biased region" description="Basic and acidic residues" evidence="16">
    <location>
        <begin position="308"/>
        <end position="329"/>
    </location>
</feature>
<feature type="domain" description="PARP alpha-helical" evidence="19">
    <location>
        <begin position="328"/>
        <end position="446"/>
    </location>
</feature>
<dbReference type="FunFam" id="1.20.142.10:FF:000002">
    <property type="entry name" value="Poly [ADP-ribose] polymerase"/>
    <property type="match status" value="1"/>
</dbReference>
<dbReference type="AlphaFoldDB" id="A0AAN7YEC5"/>
<evidence type="ECO:0000256" key="14">
    <source>
        <dbReference type="ARBA" id="ARBA00033987"/>
    </source>
</evidence>
<dbReference type="PANTHER" id="PTHR10459">
    <property type="entry name" value="DNA LIGASE"/>
    <property type="match status" value="1"/>
</dbReference>
<reference evidence="21 22" key="1">
    <citation type="submission" date="2023-08" db="EMBL/GenBank/DDBJ databases">
        <title>Black Yeasts Isolated from many extreme environments.</title>
        <authorList>
            <person name="Coleine C."/>
            <person name="Stajich J.E."/>
            <person name="Selbmann L."/>
        </authorList>
    </citation>
    <scope>NUCLEOTIDE SEQUENCE [LARGE SCALE GENOMIC DNA]</scope>
    <source>
        <strain evidence="21 22">CCFEE 5910</strain>
    </source>
</reference>
<evidence type="ECO:0000256" key="16">
    <source>
        <dbReference type="SAM" id="MobiDB-lite"/>
    </source>
</evidence>
<dbReference type="SUPFAM" id="SSF52113">
    <property type="entry name" value="BRCT domain"/>
    <property type="match status" value="1"/>
</dbReference>
<name>A0AAN7YEC5_9EURO</name>
<dbReference type="InterPro" id="IPR036930">
    <property type="entry name" value="WGR_dom_sf"/>
</dbReference>
<evidence type="ECO:0000256" key="11">
    <source>
        <dbReference type="ARBA" id="ARBA00023125"/>
    </source>
</evidence>
<feature type="region of interest" description="Disordered" evidence="16">
    <location>
        <begin position="110"/>
        <end position="164"/>
    </location>
</feature>
<dbReference type="SMART" id="SM00773">
    <property type="entry name" value="WGR"/>
    <property type="match status" value="1"/>
</dbReference>
<dbReference type="CDD" id="cd07997">
    <property type="entry name" value="WGR_PARP"/>
    <property type="match status" value="1"/>
</dbReference>
<sequence length="720" mass="80342">MPPKKAKAPAVRSLQGYAIAIGTNTIPKGLLGGKSLTDVKDEISVNGGSYVTKVHECTHLVVTEAQYSKPVGKVDEAKTDPNIHIVSYEWLEKSLSAIAPVDSSIYSYRNQSSSVKDTTTDTHAKSTKASDGGQNDTSDDQAPSKKRKRDSDVDGAQKKIATGDEKAMNVTKQLDMKIPLDEGFASAFGTKFTVHIDEDSVIYDVTLNQTNSGANANKFYRMQLWHDGMGRWYTPTRWGRVGETGQLKMAADATTYNNALAEFKKKFKDKTGNLWEERSTGSIKKGKYAFIERSYEDTDTEGEDELPGAEKRKEEDNKDAQSNKEMYESKLPEPVQRLLKLIFNQDNFQSVFDDLQYDAKKMPLGKLSKNSLMRGYAVLKELASLVGNSGDHDDIQDLSNQYLSLVPHVISRSQRPPVLDHMDKIKRELELLEALTDMQIANDLIKKSSQSKEEVNLLDQQYEKLGMQEMEPVKAGTEEYMQLESYLTKSVGHTHGTRYKVQVSIPVNPQEGSNQHTFRPPTQYVRANIQQDIFRIERNGEHERFDNSEYAKVPNKNRRLLWHGSRATNFGGILSQGLRIAPPEAPVSGYMFGKGVYLADMSSKSANYCCAGSSGGTGLLLLCEAELGEPPLKLTDADYNAGDRVKQENCLSTLGMGRTTPRAWKDASCLHPSLKGVSMPDVVSVKPGPNRAGGQWLQYNEYIVYDVAQIKLRYLFRVQM</sequence>
<keyword evidence="12" id="KW-0539">Nucleus</keyword>
<proteinExistence type="inferred from homology"/>
<feature type="domain" description="WGR" evidence="20">
    <location>
        <begin position="191"/>
        <end position="288"/>
    </location>
</feature>
<dbReference type="PROSITE" id="PS51060">
    <property type="entry name" value="PARP_ALPHA_HD"/>
    <property type="match status" value="1"/>
</dbReference>
<feature type="domain" description="BRCT" evidence="17">
    <location>
        <begin position="9"/>
        <end position="108"/>
    </location>
</feature>
<comment type="caution">
    <text evidence="21">The sequence shown here is derived from an EMBL/GenBank/DDBJ whole genome shotgun (WGS) entry which is preliminary data.</text>
</comment>
<keyword evidence="9" id="KW-0862">Zinc</keyword>
<dbReference type="CDD" id="cd01437">
    <property type="entry name" value="parp_like"/>
    <property type="match status" value="1"/>
</dbReference>
<evidence type="ECO:0000256" key="15">
    <source>
        <dbReference type="RuleBase" id="RU362114"/>
    </source>
</evidence>
<dbReference type="PROSITE" id="PS51977">
    <property type="entry name" value="WGR"/>
    <property type="match status" value="1"/>
</dbReference>
<evidence type="ECO:0000256" key="5">
    <source>
        <dbReference type="ARBA" id="ARBA00022723"/>
    </source>
</evidence>
<dbReference type="Gene3D" id="2.20.140.10">
    <property type="entry name" value="WGR domain"/>
    <property type="match status" value="1"/>
</dbReference>
<dbReference type="EMBL" id="JAVRRJ010000007">
    <property type="protein sequence ID" value="KAK5083020.1"/>
    <property type="molecule type" value="Genomic_DNA"/>
</dbReference>
<evidence type="ECO:0000256" key="12">
    <source>
        <dbReference type="ARBA" id="ARBA00023242"/>
    </source>
</evidence>
<protein>
    <recommendedName>
        <fullName evidence="15">Poly [ADP-ribose] polymerase</fullName>
        <shortName evidence="15">PARP</shortName>
        <ecNumber evidence="15">2.4.2.-</ecNumber>
    </recommendedName>
</protein>
<dbReference type="PANTHER" id="PTHR10459:SF60">
    <property type="entry name" value="POLY [ADP-RIBOSE] POLYMERASE 2"/>
    <property type="match status" value="1"/>
</dbReference>
<dbReference type="GO" id="GO:0016779">
    <property type="term" value="F:nucleotidyltransferase activity"/>
    <property type="evidence" value="ECO:0007669"/>
    <property type="project" value="UniProtKB-KW"/>
</dbReference>
<evidence type="ECO:0000256" key="1">
    <source>
        <dbReference type="ARBA" id="ARBA00004123"/>
    </source>
</evidence>
<keyword evidence="2 15" id="KW-0328">Glycosyltransferase</keyword>
<dbReference type="PROSITE" id="PS51059">
    <property type="entry name" value="PARP_CATALYTIC"/>
    <property type="match status" value="1"/>
</dbReference>
<keyword evidence="4" id="KW-0548">Nucleotidyltransferase</keyword>
<keyword evidence="10 15" id="KW-0520">NAD</keyword>
<dbReference type="GO" id="GO:1990404">
    <property type="term" value="F:NAD+-protein mono-ADP-ribosyltransferase activity"/>
    <property type="evidence" value="ECO:0007669"/>
    <property type="project" value="TreeGrafter"/>
</dbReference>
<accession>A0AAN7YEC5</accession>
<evidence type="ECO:0000256" key="13">
    <source>
        <dbReference type="ARBA" id="ARBA00024347"/>
    </source>
</evidence>
<dbReference type="GO" id="GO:0008270">
    <property type="term" value="F:zinc ion binding"/>
    <property type="evidence" value="ECO:0007669"/>
    <property type="project" value="UniProtKB-KW"/>
</dbReference>
<dbReference type="Gene3D" id="3.90.228.10">
    <property type="match status" value="1"/>
</dbReference>
<comment type="catalytic activity">
    <reaction evidence="14">
        <text>NAD(+) + (ADP-D-ribosyl)n-acceptor = nicotinamide + (ADP-D-ribosyl)n+1-acceptor + H(+).</text>
        <dbReference type="EC" id="2.4.2.30"/>
    </reaction>
</comment>
<evidence type="ECO:0000313" key="21">
    <source>
        <dbReference type="EMBL" id="KAK5083020.1"/>
    </source>
</evidence>
<evidence type="ECO:0000259" key="20">
    <source>
        <dbReference type="PROSITE" id="PS51977"/>
    </source>
</evidence>
<keyword evidence="11" id="KW-0238">DNA-binding</keyword>
<dbReference type="InterPro" id="IPR004102">
    <property type="entry name" value="Poly(ADP-ribose)pol_reg_dom"/>
</dbReference>
<keyword evidence="6" id="KW-0677">Repeat</keyword>
<evidence type="ECO:0000259" key="18">
    <source>
        <dbReference type="PROSITE" id="PS51059"/>
    </source>
</evidence>
<dbReference type="GO" id="GO:0006302">
    <property type="term" value="P:double-strand break repair"/>
    <property type="evidence" value="ECO:0007669"/>
    <property type="project" value="TreeGrafter"/>
</dbReference>
<evidence type="ECO:0000256" key="4">
    <source>
        <dbReference type="ARBA" id="ARBA00022695"/>
    </source>
</evidence>
<feature type="compositionally biased region" description="Basic and acidic residues" evidence="16">
    <location>
        <begin position="149"/>
        <end position="164"/>
    </location>
</feature>
<dbReference type="InterPro" id="IPR036616">
    <property type="entry name" value="Poly(ADP-ribose)pol_reg_dom_sf"/>
</dbReference>